<reference evidence="3" key="1">
    <citation type="submission" date="2019-01" db="EMBL/GenBank/DDBJ databases">
        <title>Cytophagaceae bacterium strain CAR-16.</title>
        <authorList>
            <person name="Chen W.-M."/>
        </authorList>
    </citation>
    <scope>NUCLEOTIDE SEQUENCE [LARGE SCALE GENOMIC DNA]</scope>
    <source>
        <strain evidence="3">WWJ-16</strain>
    </source>
</reference>
<evidence type="ECO:0000256" key="1">
    <source>
        <dbReference type="SAM" id="Phobius"/>
    </source>
</evidence>
<keyword evidence="1" id="KW-0812">Transmembrane</keyword>
<dbReference type="Gene3D" id="1.10.150.280">
    <property type="entry name" value="AF1531-like domain"/>
    <property type="match status" value="1"/>
</dbReference>
<dbReference type="Proteomes" id="UP000289857">
    <property type="component" value="Unassembled WGS sequence"/>
</dbReference>
<keyword evidence="1" id="KW-1133">Transmembrane helix</keyword>
<proteinExistence type="predicted"/>
<dbReference type="AlphaFoldDB" id="A0A4Q1K8H0"/>
<sequence>MNFIFIRQFTHYTKSQRLGILSLLITIFILQGIYFSGVLEPELEPVPRHIQQWLADTQDKDTVVKQYKKPPIYPFNPNFLTDYKAYKWGMSTQEYQRLVDFRKQNKYVNSAQEFQTVTQVPDAVLNKMKVYFKFPAWVNAKSKQEKFIFNQKTFAEKKMVPKDINAATDEDFVAIRGIGEVLAERILKYRSSLGAFVSMEQLDEVYGLKPEVITELNEHFTLLKYPDVVKIKINEATIKELGQFPYFRYPVSRNIVAYRSMNGDLTIEELTNVKGINLEKLKIIALYLEF</sequence>
<dbReference type="InterPro" id="IPR010994">
    <property type="entry name" value="RuvA_2-like"/>
</dbReference>
<gene>
    <name evidence="2" type="ORF">EQG61_08930</name>
</gene>
<dbReference type="GO" id="GO:0015627">
    <property type="term" value="C:type II protein secretion system complex"/>
    <property type="evidence" value="ECO:0007669"/>
    <property type="project" value="TreeGrafter"/>
</dbReference>
<feature type="transmembrane region" description="Helical" evidence="1">
    <location>
        <begin position="20"/>
        <end position="39"/>
    </location>
</feature>
<organism evidence="2 3">
    <name type="scientific">Flavobacterium stagni</name>
    <dbReference type="NCBI Taxonomy" id="2506421"/>
    <lineage>
        <taxon>Bacteria</taxon>
        <taxon>Pseudomonadati</taxon>
        <taxon>Bacteroidota</taxon>
        <taxon>Flavobacteriia</taxon>
        <taxon>Flavobacteriales</taxon>
        <taxon>Flavobacteriaceae</taxon>
        <taxon>Flavobacterium</taxon>
    </lineage>
</organism>
<evidence type="ECO:0000313" key="3">
    <source>
        <dbReference type="Proteomes" id="UP000289857"/>
    </source>
</evidence>
<dbReference type="PANTHER" id="PTHR21180:SF32">
    <property type="entry name" value="ENDONUCLEASE_EXONUCLEASE_PHOSPHATASE FAMILY DOMAIN-CONTAINING PROTEIN 1"/>
    <property type="match status" value="1"/>
</dbReference>
<comment type="caution">
    <text evidence="2">The sequence shown here is derived from an EMBL/GenBank/DDBJ whole genome shotgun (WGS) entry which is preliminary data.</text>
</comment>
<protein>
    <submittedName>
        <fullName evidence="2">Helix-hairpin-helix domain-containing protein</fullName>
    </submittedName>
</protein>
<name>A0A4Q1K8H0_9FLAO</name>
<dbReference type="Gene3D" id="1.10.150.320">
    <property type="entry name" value="Photosystem II 12 kDa extrinsic protein"/>
    <property type="match status" value="1"/>
</dbReference>
<keyword evidence="3" id="KW-1185">Reference proteome</keyword>
<dbReference type="GO" id="GO:0015628">
    <property type="term" value="P:protein secretion by the type II secretion system"/>
    <property type="evidence" value="ECO:0007669"/>
    <property type="project" value="TreeGrafter"/>
</dbReference>
<dbReference type="InterPro" id="IPR051675">
    <property type="entry name" value="Endo/Exo/Phosphatase_dom_1"/>
</dbReference>
<dbReference type="SUPFAM" id="SSF47781">
    <property type="entry name" value="RuvA domain 2-like"/>
    <property type="match status" value="2"/>
</dbReference>
<dbReference type="OrthoDB" id="981124at2"/>
<dbReference type="Pfam" id="PF12836">
    <property type="entry name" value="HHH_3"/>
    <property type="match status" value="2"/>
</dbReference>
<dbReference type="RefSeq" id="WP_129461578.1">
    <property type="nucleotide sequence ID" value="NZ_SBKN01000005.1"/>
</dbReference>
<dbReference type="PANTHER" id="PTHR21180">
    <property type="entry name" value="ENDONUCLEASE/EXONUCLEASE/PHOSPHATASE FAMILY DOMAIN-CONTAINING PROTEIN 1"/>
    <property type="match status" value="1"/>
</dbReference>
<evidence type="ECO:0000313" key="2">
    <source>
        <dbReference type="EMBL" id="RXR22118.1"/>
    </source>
</evidence>
<dbReference type="EMBL" id="SBKN01000005">
    <property type="protein sequence ID" value="RXR22118.1"/>
    <property type="molecule type" value="Genomic_DNA"/>
</dbReference>
<accession>A0A4Q1K8H0</accession>
<keyword evidence="1" id="KW-0472">Membrane</keyword>